<evidence type="ECO:0000313" key="3">
    <source>
        <dbReference type="Proteomes" id="UP000015102"/>
    </source>
</evidence>
<dbReference type="InterPro" id="IPR054721">
    <property type="entry name" value="GEO12453p1-like"/>
</dbReference>
<dbReference type="AlphaFoldDB" id="T1H039"/>
<dbReference type="EnsemblMetazoa" id="MESCA009505-RA">
    <property type="protein sequence ID" value="MESCA009505-PA"/>
    <property type="gene ID" value="MESCA009505"/>
</dbReference>
<keyword evidence="1" id="KW-0732">Signal</keyword>
<name>T1H039_MEGSC</name>
<reference evidence="3" key="1">
    <citation type="submission" date="2013-02" db="EMBL/GenBank/DDBJ databases">
        <authorList>
            <person name="Hughes D."/>
        </authorList>
    </citation>
    <scope>NUCLEOTIDE SEQUENCE</scope>
    <source>
        <strain>Durham</strain>
        <strain evidence="3">NC isolate 2 -- Noor lab</strain>
    </source>
</reference>
<dbReference type="Pfam" id="PF22861">
    <property type="entry name" value="GEO12453p1-like"/>
    <property type="match status" value="1"/>
</dbReference>
<dbReference type="HOGENOM" id="CLU_190180_0_0_1"/>
<evidence type="ECO:0000256" key="1">
    <source>
        <dbReference type="SAM" id="SignalP"/>
    </source>
</evidence>
<accession>T1H039</accession>
<sequence length="81" mass="8318">MFKFAVALLFAIIACVAGKPGIVAPLAYTAPVAYSAAYTAPVAYSAAYTAPVAYAAPLSYSNSFLYKAPPTKIIAAPSLLI</sequence>
<evidence type="ECO:0000313" key="2">
    <source>
        <dbReference type="EnsemblMetazoa" id="MESCA009505-PA"/>
    </source>
</evidence>
<dbReference type="OMA" id="YSAYYFR"/>
<protein>
    <submittedName>
        <fullName evidence="2">Uncharacterized protein</fullName>
    </submittedName>
</protein>
<proteinExistence type="predicted"/>
<keyword evidence="3" id="KW-1185">Reference proteome</keyword>
<feature type="signal peptide" evidence="1">
    <location>
        <begin position="1"/>
        <end position="18"/>
    </location>
</feature>
<dbReference type="EMBL" id="CAQQ02374747">
    <property type="status" value="NOT_ANNOTATED_CDS"/>
    <property type="molecule type" value="Genomic_DNA"/>
</dbReference>
<dbReference type="PROSITE" id="PS51257">
    <property type="entry name" value="PROKAR_LIPOPROTEIN"/>
    <property type="match status" value="1"/>
</dbReference>
<dbReference type="Proteomes" id="UP000015102">
    <property type="component" value="Unassembled WGS sequence"/>
</dbReference>
<feature type="chain" id="PRO_5004577277" evidence="1">
    <location>
        <begin position="19"/>
        <end position="81"/>
    </location>
</feature>
<organism evidence="2 3">
    <name type="scientific">Megaselia scalaris</name>
    <name type="common">Humpbacked fly</name>
    <name type="synonym">Phora scalaris</name>
    <dbReference type="NCBI Taxonomy" id="36166"/>
    <lineage>
        <taxon>Eukaryota</taxon>
        <taxon>Metazoa</taxon>
        <taxon>Ecdysozoa</taxon>
        <taxon>Arthropoda</taxon>
        <taxon>Hexapoda</taxon>
        <taxon>Insecta</taxon>
        <taxon>Pterygota</taxon>
        <taxon>Neoptera</taxon>
        <taxon>Endopterygota</taxon>
        <taxon>Diptera</taxon>
        <taxon>Brachycera</taxon>
        <taxon>Muscomorpha</taxon>
        <taxon>Platypezoidea</taxon>
        <taxon>Phoridae</taxon>
        <taxon>Megaseliini</taxon>
        <taxon>Megaselia</taxon>
    </lineage>
</organism>
<reference evidence="2" key="2">
    <citation type="submission" date="2015-06" db="UniProtKB">
        <authorList>
            <consortium name="EnsemblMetazoa"/>
        </authorList>
    </citation>
    <scope>IDENTIFICATION</scope>
</reference>